<keyword evidence="6" id="KW-1185">Reference proteome</keyword>
<keyword evidence="2 5" id="KW-0489">Methyltransferase</keyword>
<dbReference type="Gene3D" id="3.30.1330.30">
    <property type="match status" value="1"/>
</dbReference>
<dbReference type="GO" id="GO:0032259">
    <property type="term" value="P:methylation"/>
    <property type="evidence" value="ECO:0007669"/>
    <property type="project" value="UniProtKB-KW"/>
</dbReference>
<dbReference type="Proteomes" id="UP000292423">
    <property type="component" value="Unassembled WGS sequence"/>
</dbReference>
<dbReference type="PANTHER" id="PTHR43191:SF2">
    <property type="entry name" value="RRNA METHYLTRANSFERASE 3, MITOCHONDRIAL"/>
    <property type="match status" value="1"/>
</dbReference>
<dbReference type="GO" id="GO:0008173">
    <property type="term" value="F:RNA methyltransferase activity"/>
    <property type="evidence" value="ECO:0007669"/>
    <property type="project" value="InterPro"/>
</dbReference>
<dbReference type="InterPro" id="IPR029064">
    <property type="entry name" value="Ribosomal_eL30-like_sf"/>
</dbReference>
<dbReference type="InterPro" id="IPR001537">
    <property type="entry name" value="SpoU_MeTrfase"/>
</dbReference>
<dbReference type="RefSeq" id="WP_130412551.1">
    <property type="nucleotide sequence ID" value="NZ_SHKX01000011.1"/>
</dbReference>
<evidence type="ECO:0000313" key="6">
    <source>
        <dbReference type="Proteomes" id="UP000292423"/>
    </source>
</evidence>
<evidence type="ECO:0000259" key="4">
    <source>
        <dbReference type="SMART" id="SM00967"/>
    </source>
</evidence>
<evidence type="ECO:0000256" key="2">
    <source>
        <dbReference type="ARBA" id="ARBA00022603"/>
    </source>
</evidence>
<dbReference type="InterPro" id="IPR029028">
    <property type="entry name" value="Alpha/beta_knot_MTases"/>
</dbReference>
<dbReference type="Gene3D" id="3.40.1280.10">
    <property type="match status" value="1"/>
</dbReference>
<dbReference type="AlphaFoldDB" id="A0A4V2G642"/>
<proteinExistence type="inferred from homology"/>
<comment type="similarity">
    <text evidence="1">Belongs to the class IV-like SAM-binding methyltransferase superfamily. RNA methyltransferase TrmH family.</text>
</comment>
<evidence type="ECO:0000313" key="5">
    <source>
        <dbReference type="EMBL" id="RZU47236.1"/>
    </source>
</evidence>
<comment type="caution">
    <text evidence="5">The sequence shown here is derived from an EMBL/GenBank/DDBJ whole genome shotgun (WGS) entry which is preliminary data.</text>
</comment>
<gene>
    <name evidence="5" type="ORF">EV700_1631</name>
</gene>
<dbReference type="InterPro" id="IPR029026">
    <property type="entry name" value="tRNA_m1G_MTases_N"/>
</dbReference>
<protein>
    <submittedName>
        <fullName evidence="5">TrmH family RNA methyltransferase</fullName>
    </submittedName>
</protein>
<dbReference type="SUPFAM" id="SSF75217">
    <property type="entry name" value="alpha/beta knot"/>
    <property type="match status" value="1"/>
</dbReference>
<dbReference type="InterPro" id="IPR053888">
    <property type="entry name" value="MRM3-like_sub_bind"/>
</dbReference>
<dbReference type="PANTHER" id="PTHR43191">
    <property type="entry name" value="RRNA METHYLTRANSFERASE 3"/>
    <property type="match status" value="1"/>
</dbReference>
<dbReference type="GO" id="GO:0003723">
    <property type="term" value="F:RNA binding"/>
    <property type="evidence" value="ECO:0007669"/>
    <property type="project" value="InterPro"/>
</dbReference>
<dbReference type="OrthoDB" id="9794400at2"/>
<organism evidence="5 6">
    <name type="scientific">Fluviicoccus keumensis</name>
    <dbReference type="NCBI Taxonomy" id="1435465"/>
    <lineage>
        <taxon>Bacteria</taxon>
        <taxon>Pseudomonadati</taxon>
        <taxon>Pseudomonadota</taxon>
        <taxon>Gammaproteobacteria</taxon>
        <taxon>Moraxellales</taxon>
        <taxon>Moraxellaceae</taxon>
        <taxon>Fluviicoccus</taxon>
    </lineage>
</organism>
<keyword evidence="3 5" id="KW-0808">Transferase</keyword>
<dbReference type="GO" id="GO:0005737">
    <property type="term" value="C:cytoplasm"/>
    <property type="evidence" value="ECO:0007669"/>
    <property type="project" value="UniProtKB-ARBA"/>
</dbReference>
<name>A0A4V2G642_9GAMM</name>
<dbReference type="GO" id="GO:0006396">
    <property type="term" value="P:RNA processing"/>
    <property type="evidence" value="ECO:0007669"/>
    <property type="project" value="InterPro"/>
</dbReference>
<dbReference type="SUPFAM" id="SSF55315">
    <property type="entry name" value="L30e-like"/>
    <property type="match status" value="1"/>
</dbReference>
<dbReference type="SMART" id="SM00967">
    <property type="entry name" value="SpoU_sub_bind"/>
    <property type="match status" value="1"/>
</dbReference>
<dbReference type="Pfam" id="PF22435">
    <property type="entry name" value="MRM3-like_sub_bind"/>
    <property type="match status" value="1"/>
</dbReference>
<sequence>MTFDEIRKLHQKKYREALGHFLVEGEHLVLELQKAALTRPELRESRLYVTEPYADWPTPFRKTVVTPKQMTAMADTQTPQGILAVAPLLAASGSSDGDKAVYLYEVQDPGNLGTILRTLGWFGGFRCLLSPGSVDPFNPKVVRASMGAIFHVPLELDVPLDSLPGRYSSIACLDMTGKPLSDAAFAGHDCYVFGNEARGVPRDALAAMRARPFTIAGGGAIESLNLATAVNMCVYELKR</sequence>
<evidence type="ECO:0000256" key="1">
    <source>
        <dbReference type="ARBA" id="ARBA00007228"/>
    </source>
</evidence>
<evidence type="ECO:0000256" key="3">
    <source>
        <dbReference type="ARBA" id="ARBA00022679"/>
    </source>
</evidence>
<accession>A0A4V2G642</accession>
<reference evidence="5 6" key="1">
    <citation type="submission" date="2019-02" db="EMBL/GenBank/DDBJ databases">
        <title>Genomic Encyclopedia of Type Strains, Phase IV (KMG-IV): sequencing the most valuable type-strain genomes for metagenomic binning, comparative biology and taxonomic classification.</title>
        <authorList>
            <person name="Goeker M."/>
        </authorList>
    </citation>
    <scope>NUCLEOTIDE SEQUENCE [LARGE SCALE GENOMIC DNA]</scope>
    <source>
        <strain evidence="5 6">DSM 105135</strain>
    </source>
</reference>
<dbReference type="InterPro" id="IPR051259">
    <property type="entry name" value="rRNA_Methyltransferase"/>
</dbReference>
<dbReference type="EMBL" id="SHKX01000011">
    <property type="protein sequence ID" value="RZU47236.1"/>
    <property type="molecule type" value="Genomic_DNA"/>
</dbReference>
<dbReference type="InterPro" id="IPR013123">
    <property type="entry name" value="SpoU_subst-bd"/>
</dbReference>
<dbReference type="Pfam" id="PF00588">
    <property type="entry name" value="SpoU_methylase"/>
    <property type="match status" value="1"/>
</dbReference>
<feature type="domain" description="RNA 2-O ribose methyltransferase substrate binding" evidence="4">
    <location>
        <begin position="22"/>
        <end position="92"/>
    </location>
</feature>